<evidence type="ECO:0000313" key="2">
    <source>
        <dbReference type="EMBL" id="KAJ7733962.1"/>
    </source>
</evidence>
<dbReference type="EMBL" id="JARKIB010000135">
    <property type="protein sequence ID" value="KAJ7733962.1"/>
    <property type="molecule type" value="Genomic_DNA"/>
</dbReference>
<comment type="caution">
    <text evidence="2">The sequence shown here is derived from an EMBL/GenBank/DDBJ whole genome shotgun (WGS) entry which is preliminary data.</text>
</comment>
<protein>
    <submittedName>
        <fullName evidence="2">Uncharacterized protein</fullName>
    </submittedName>
</protein>
<proteinExistence type="predicted"/>
<organism evidence="2 3">
    <name type="scientific">Mycena metata</name>
    <dbReference type="NCBI Taxonomy" id="1033252"/>
    <lineage>
        <taxon>Eukaryota</taxon>
        <taxon>Fungi</taxon>
        <taxon>Dikarya</taxon>
        <taxon>Basidiomycota</taxon>
        <taxon>Agaricomycotina</taxon>
        <taxon>Agaricomycetes</taxon>
        <taxon>Agaricomycetidae</taxon>
        <taxon>Agaricales</taxon>
        <taxon>Marasmiineae</taxon>
        <taxon>Mycenaceae</taxon>
        <taxon>Mycena</taxon>
    </lineage>
</organism>
<dbReference type="Proteomes" id="UP001215598">
    <property type="component" value="Unassembled WGS sequence"/>
</dbReference>
<gene>
    <name evidence="2" type="ORF">B0H16DRAFT_1696002</name>
</gene>
<dbReference type="AlphaFoldDB" id="A0AAD7MVF7"/>
<name>A0AAD7MVF7_9AGAR</name>
<reference evidence="2" key="1">
    <citation type="submission" date="2023-03" db="EMBL/GenBank/DDBJ databases">
        <title>Massive genome expansion in bonnet fungi (Mycena s.s.) driven by repeated elements and novel gene families across ecological guilds.</title>
        <authorList>
            <consortium name="Lawrence Berkeley National Laboratory"/>
            <person name="Harder C.B."/>
            <person name="Miyauchi S."/>
            <person name="Viragh M."/>
            <person name="Kuo A."/>
            <person name="Thoen E."/>
            <person name="Andreopoulos B."/>
            <person name="Lu D."/>
            <person name="Skrede I."/>
            <person name="Drula E."/>
            <person name="Henrissat B."/>
            <person name="Morin E."/>
            <person name="Kohler A."/>
            <person name="Barry K."/>
            <person name="LaButti K."/>
            <person name="Morin E."/>
            <person name="Salamov A."/>
            <person name="Lipzen A."/>
            <person name="Mereny Z."/>
            <person name="Hegedus B."/>
            <person name="Baldrian P."/>
            <person name="Stursova M."/>
            <person name="Weitz H."/>
            <person name="Taylor A."/>
            <person name="Grigoriev I.V."/>
            <person name="Nagy L.G."/>
            <person name="Martin F."/>
            <person name="Kauserud H."/>
        </authorList>
    </citation>
    <scope>NUCLEOTIDE SEQUENCE</scope>
    <source>
        <strain evidence="2">CBHHK182m</strain>
    </source>
</reference>
<evidence type="ECO:0000256" key="1">
    <source>
        <dbReference type="SAM" id="MobiDB-lite"/>
    </source>
</evidence>
<feature type="region of interest" description="Disordered" evidence="1">
    <location>
        <begin position="1"/>
        <end position="46"/>
    </location>
</feature>
<keyword evidence="3" id="KW-1185">Reference proteome</keyword>
<sequence length="194" mass="21296">MRVEGKAPRASAPKETQKRGNPGEKARGRGLGNALTPSPLADPSPGIEYALPTSALNAACGHVGANGKPECIAHSLAGRTRHWCLRRTRVRQGQPDKTLVRAGFEGEGTDEAEAGGDHGVFKTQGRVRVEDRRQGQKLSWTLGVRRMTARMQGGGCRGIGSRMWVARTDAGKEEWVARSSWWWPSEKRKHRHFP</sequence>
<evidence type="ECO:0000313" key="3">
    <source>
        <dbReference type="Proteomes" id="UP001215598"/>
    </source>
</evidence>
<feature type="compositionally biased region" description="Basic and acidic residues" evidence="1">
    <location>
        <begin position="15"/>
        <end position="27"/>
    </location>
</feature>
<accession>A0AAD7MVF7</accession>